<protein>
    <recommendedName>
        <fullName evidence="4">Lipopolysaccharide biosynthesis protein WzzE</fullName>
    </recommendedName>
</protein>
<dbReference type="RefSeq" id="WP_048954138.1">
    <property type="nucleotide sequence ID" value="NZ_SDPG01000001.1"/>
</dbReference>
<comment type="caution">
    <text evidence="2">The sequence shown here is derived from an EMBL/GenBank/DDBJ whole genome shotgun (WGS) entry which is preliminary data.</text>
</comment>
<keyword evidence="1" id="KW-0472">Membrane</keyword>
<feature type="transmembrane region" description="Helical" evidence="1">
    <location>
        <begin position="220"/>
        <end position="242"/>
    </location>
</feature>
<evidence type="ECO:0000313" key="2">
    <source>
        <dbReference type="EMBL" id="TPH00905.1"/>
    </source>
</evidence>
<proteinExistence type="predicted"/>
<organism evidence="2 3">
    <name type="scientific">Haemophilus haemolyticus</name>
    <dbReference type="NCBI Taxonomy" id="726"/>
    <lineage>
        <taxon>Bacteria</taxon>
        <taxon>Pseudomonadati</taxon>
        <taxon>Pseudomonadota</taxon>
        <taxon>Gammaproteobacteria</taxon>
        <taxon>Pasteurellales</taxon>
        <taxon>Pasteurellaceae</taxon>
        <taxon>Haemophilus</taxon>
    </lineage>
</organism>
<keyword evidence="1" id="KW-0812">Transmembrane</keyword>
<dbReference type="Proteomes" id="UP000318695">
    <property type="component" value="Unassembled WGS sequence"/>
</dbReference>
<dbReference type="EMBL" id="SDPI01000012">
    <property type="protein sequence ID" value="TPH00905.1"/>
    <property type="molecule type" value="Genomic_DNA"/>
</dbReference>
<evidence type="ECO:0000313" key="3">
    <source>
        <dbReference type="Proteomes" id="UP000318695"/>
    </source>
</evidence>
<dbReference type="Gene3D" id="3.30.1890.10">
    <property type="entry name" value="FepE-like"/>
    <property type="match status" value="1"/>
</dbReference>
<name>A0A502JRX4_HAEHA</name>
<dbReference type="AlphaFoldDB" id="A0A502JRX4"/>
<reference evidence="2 3" key="1">
    <citation type="submission" date="2019-01" db="EMBL/GenBank/DDBJ databases">
        <title>Comparative genomic analysis identifies haemin-independent Haemophilus haemolyticus: a formal re-classification of Haemophilus intermedius.</title>
        <authorList>
            <person name="Harris T.M."/>
            <person name="Price E.P."/>
            <person name="Sarovich D.S."/>
            <person name="Norskov-Lauritsen N."/>
            <person name="Beissbarth J."/>
            <person name="Chang A.B."/>
            <person name="Smith-Vaughan H.C."/>
        </authorList>
    </citation>
    <scope>NUCLEOTIDE SEQUENCE [LARGE SCALE GENOMIC DNA]</scope>
    <source>
        <strain evidence="2 3">CCUG 30218</strain>
    </source>
</reference>
<sequence>MRKFILSFLFMIIGGGLGFAGAHFHPTKWQVSAQFETPKMSELGNYFSLFSTYSLVSGDADAVDATKIERKATNSAYHEFTKILSSPAQLMAFLNQSDFVKARAKVENQTIQQIASHFKFSQENNLDQLTLSSFEREEVDQLFVEYIRYVNNQARQTLNNELITKWKSLFEQVKNAADAKIDVSWENKLKMMQSVQPLDNNLVAFHFVQQPNLVMAEKPYVISTGIGAGLGIILSLLAMLILGAGRNKKAKE</sequence>
<evidence type="ECO:0008006" key="4">
    <source>
        <dbReference type="Google" id="ProtNLM"/>
    </source>
</evidence>
<gene>
    <name evidence="2" type="ORF">EUX54_04045</name>
</gene>
<dbReference type="SUPFAM" id="SSF160355">
    <property type="entry name" value="Bacterial polysaccharide co-polymerase-like"/>
    <property type="match status" value="1"/>
</dbReference>
<keyword evidence="1" id="KW-1133">Transmembrane helix</keyword>
<evidence type="ECO:0000256" key="1">
    <source>
        <dbReference type="SAM" id="Phobius"/>
    </source>
</evidence>
<accession>A0A502JRX4</accession>